<evidence type="ECO:0000256" key="12">
    <source>
        <dbReference type="ARBA" id="ARBA00026028"/>
    </source>
</evidence>
<comment type="function">
    <text evidence="11">Required for the insertion and/or proper folding and/or complex formation of integral membrane proteins into the membrane. Involved in integration of membrane proteins that insert both dependently and independently of the Sec translocase complex, as well as at least some lipoproteins. Aids folding of multispanning membrane proteins.</text>
</comment>
<accession>A0A640TQG4</accession>
<keyword evidence="4" id="KW-0813">Transport</keyword>
<name>A0A640TQG4_STRNI</name>
<evidence type="ECO:0000313" key="23">
    <source>
        <dbReference type="Proteomes" id="UP001210609"/>
    </source>
</evidence>
<evidence type="ECO:0000256" key="7">
    <source>
        <dbReference type="ARBA" id="ARBA00022927"/>
    </source>
</evidence>
<feature type="region of interest" description="Disordered" evidence="17">
    <location>
        <begin position="242"/>
        <end position="383"/>
    </location>
</feature>
<keyword evidence="5" id="KW-1003">Cell membrane</keyword>
<sequence length="383" mass="38651">MSMFGFLGEALAHGAQAIAPLFGTAAMAAAIVLFTLGVRAALHPLARAAARGEKARTALAPQLAELQRKHKGNPERLQKATADLYAKTGSSPLAGCLPTLLQLPVFFVMYHLFSTGSGGLLDHTLLGAPLGGHWTGALADGGLFGPQGLVYLGLFALIAAVATWNFRRARATMAKAPQPAAGNAALPGMASMAKVMPLLSFGTLITVAVVPLAAGLYMVTTTTWTACERALLHRDRAARGAQETGIEGAVAAKGKTASAKGKVTPAPKGKAAPAGEQTSPAGAPAAAAADGASGGRAPRQGPAQQRAGRRTPKSRAARQRAARARANSQANSQGSAHARVAAPVGSRANSRTEADSRSGARPAGEAGSRSGGGAPGHIVTTPQ</sequence>
<keyword evidence="6 16" id="KW-0812">Transmembrane</keyword>
<evidence type="ECO:0000256" key="2">
    <source>
        <dbReference type="ARBA" id="ARBA00010527"/>
    </source>
</evidence>
<evidence type="ECO:0000259" key="19">
    <source>
        <dbReference type="Pfam" id="PF02096"/>
    </source>
</evidence>
<protein>
    <recommendedName>
        <fullName evidence="3">Membrane protein insertase YidC</fullName>
    </recommendedName>
    <alternativeName>
        <fullName evidence="15">Foldase YidC</fullName>
    </alternativeName>
    <alternativeName>
        <fullName evidence="14">Membrane integrase YidC</fullName>
    </alternativeName>
    <alternativeName>
        <fullName evidence="13">Membrane protein YidC</fullName>
    </alternativeName>
</protein>
<dbReference type="GO" id="GO:0051205">
    <property type="term" value="P:protein insertion into membrane"/>
    <property type="evidence" value="ECO:0007669"/>
    <property type="project" value="TreeGrafter"/>
</dbReference>
<comment type="subcellular location">
    <subcellularLocation>
        <location evidence="1">Cell membrane</location>
        <topology evidence="1">Multi-pass membrane protein</topology>
    </subcellularLocation>
    <subcellularLocation>
        <location evidence="16">Membrane</location>
        <topology evidence="16">Multi-pass membrane protein</topology>
    </subcellularLocation>
</comment>
<dbReference type="GO" id="GO:0015031">
    <property type="term" value="P:protein transport"/>
    <property type="evidence" value="ECO:0007669"/>
    <property type="project" value="UniProtKB-KW"/>
</dbReference>
<dbReference type="Proteomes" id="UP000429552">
    <property type="component" value="Unassembled WGS sequence"/>
</dbReference>
<dbReference type="InterPro" id="IPR047196">
    <property type="entry name" value="YidC_ALB_C"/>
</dbReference>
<dbReference type="CDD" id="cd20070">
    <property type="entry name" value="5TM_YidC_Alb3"/>
    <property type="match status" value="1"/>
</dbReference>
<dbReference type="Pfam" id="PF02096">
    <property type="entry name" value="60KD_IMP"/>
    <property type="match status" value="1"/>
</dbReference>
<evidence type="ECO:0000256" key="17">
    <source>
        <dbReference type="SAM" id="MobiDB-lite"/>
    </source>
</evidence>
<evidence type="ECO:0000256" key="10">
    <source>
        <dbReference type="ARBA" id="ARBA00023186"/>
    </source>
</evidence>
<dbReference type="GO" id="GO:0032977">
    <property type="term" value="F:membrane insertase activity"/>
    <property type="evidence" value="ECO:0007669"/>
    <property type="project" value="InterPro"/>
</dbReference>
<keyword evidence="7" id="KW-0653">Protein transport</keyword>
<feature type="compositionally biased region" description="Low complexity" evidence="17">
    <location>
        <begin position="359"/>
        <end position="368"/>
    </location>
</feature>
<evidence type="ECO:0000256" key="1">
    <source>
        <dbReference type="ARBA" id="ARBA00004651"/>
    </source>
</evidence>
<keyword evidence="23" id="KW-1185">Reference proteome</keyword>
<evidence type="ECO:0000256" key="9">
    <source>
        <dbReference type="ARBA" id="ARBA00023136"/>
    </source>
</evidence>
<feature type="compositionally biased region" description="Low complexity" evidence="17">
    <location>
        <begin position="248"/>
        <end position="306"/>
    </location>
</feature>
<reference evidence="21 23" key="2">
    <citation type="submission" date="2022-12" db="EMBL/GenBank/DDBJ databases">
        <authorList>
            <person name="Ruckert C."/>
            <person name="Busche T."/>
            <person name="Kalinowski J."/>
            <person name="Wittmann C."/>
        </authorList>
    </citation>
    <scope>NUCLEOTIDE SEQUENCE [LARGE SCALE GENOMIC DNA]</scope>
    <source>
        <strain evidence="21 23">DSM 40555</strain>
    </source>
</reference>
<evidence type="ECO:0000256" key="11">
    <source>
        <dbReference type="ARBA" id="ARBA00025034"/>
    </source>
</evidence>
<keyword evidence="8 18" id="KW-1133">Transmembrane helix</keyword>
<dbReference type="NCBIfam" id="TIGR03592">
    <property type="entry name" value="yidC_oxa1_cterm"/>
    <property type="match status" value="1"/>
</dbReference>
<evidence type="ECO:0000313" key="21">
    <source>
        <dbReference type="EMBL" id="WAT98826.1"/>
    </source>
</evidence>
<evidence type="ECO:0000256" key="18">
    <source>
        <dbReference type="SAM" id="Phobius"/>
    </source>
</evidence>
<organism evidence="20 22">
    <name type="scientific">Streptomyces nigrescens</name>
    <dbReference type="NCBI Taxonomy" id="1920"/>
    <lineage>
        <taxon>Bacteria</taxon>
        <taxon>Bacillati</taxon>
        <taxon>Actinomycetota</taxon>
        <taxon>Actinomycetes</taxon>
        <taxon>Kitasatosporales</taxon>
        <taxon>Streptomycetaceae</taxon>
        <taxon>Streptomyces</taxon>
    </lineage>
</organism>
<evidence type="ECO:0000256" key="6">
    <source>
        <dbReference type="ARBA" id="ARBA00022692"/>
    </source>
</evidence>
<evidence type="ECO:0000256" key="5">
    <source>
        <dbReference type="ARBA" id="ARBA00022475"/>
    </source>
</evidence>
<evidence type="ECO:0000256" key="13">
    <source>
        <dbReference type="ARBA" id="ARBA00031538"/>
    </source>
</evidence>
<evidence type="ECO:0000313" key="20">
    <source>
        <dbReference type="EMBL" id="GFE24491.1"/>
    </source>
</evidence>
<evidence type="ECO:0000313" key="22">
    <source>
        <dbReference type="Proteomes" id="UP000429552"/>
    </source>
</evidence>
<feature type="transmembrane region" description="Helical" evidence="18">
    <location>
        <begin position="198"/>
        <end position="219"/>
    </location>
</feature>
<evidence type="ECO:0000256" key="4">
    <source>
        <dbReference type="ARBA" id="ARBA00022448"/>
    </source>
</evidence>
<dbReference type="EMBL" id="BLIP01000001">
    <property type="protein sequence ID" value="GFE24491.1"/>
    <property type="molecule type" value="Genomic_DNA"/>
</dbReference>
<comment type="subunit">
    <text evidence="12">Interacts with the Sec translocase complex via SecD. Specifically interacts with transmembrane segments of nascent integral membrane proteins during membrane integration.</text>
</comment>
<gene>
    <name evidence="20" type="ORF">Sliba_49440</name>
    <name evidence="21" type="ORF">STRLI_004926</name>
</gene>
<keyword evidence="9 18" id="KW-0472">Membrane</keyword>
<dbReference type="GO" id="GO:0005886">
    <property type="term" value="C:plasma membrane"/>
    <property type="evidence" value="ECO:0007669"/>
    <property type="project" value="UniProtKB-SubCell"/>
</dbReference>
<dbReference type="RefSeq" id="WP_159488151.1">
    <property type="nucleotide sequence ID" value="NZ_BLIP01000001.1"/>
</dbReference>
<evidence type="ECO:0000256" key="15">
    <source>
        <dbReference type="ARBA" id="ARBA00033342"/>
    </source>
</evidence>
<dbReference type="EMBL" id="CP114202">
    <property type="protein sequence ID" value="WAT98826.1"/>
    <property type="molecule type" value="Genomic_DNA"/>
</dbReference>
<dbReference type="AlphaFoldDB" id="A0A640TQG4"/>
<dbReference type="Proteomes" id="UP001210609">
    <property type="component" value="Chromosome"/>
</dbReference>
<proteinExistence type="inferred from homology"/>
<evidence type="ECO:0000256" key="16">
    <source>
        <dbReference type="RuleBase" id="RU003945"/>
    </source>
</evidence>
<dbReference type="PANTHER" id="PTHR12428">
    <property type="entry name" value="OXA1"/>
    <property type="match status" value="1"/>
</dbReference>
<feature type="compositionally biased region" description="Low complexity" evidence="17">
    <location>
        <begin position="324"/>
        <end position="333"/>
    </location>
</feature>
<evidence type="ECO:0000256" key="14">
    <source>
        <dbReference type="ARBA" id="ARBA00033245"/>
    </source>
</evidence>
<dbReference type="InterPro" id="IPR001708">
    <property type="entry name" value="YidC/ALB3/OXA1/COX18"/>
</dbReference>
<comment type="similarity">
    <text evidence="2">Belongs to the OXA1/ALB3/YidC family. Type 1 subfamily.</text>
</comment>
<feature type="transmembrane region" description="Helical" evidence="18">
    <location>
        <begin position="148"/>
        <end position="166"/>
    </location>
</feature>
<feature type="transmembrane region" description="Helical" evidence="18">
    <location>
        <begin position="93"/>
        <end position="113"/>
    </location>
</feature>
<feature type="domain" description="Membrane insertase YidC/Oxa/ALB C-terminal" evidence="19">
    <location>
        <begin position="28"/>
        <end position="232"/>
    </location>
</feature>
<evidence type="ECO:0000256" key="8">
    <source>
        <dbReference type="ARBA" id="ARBA00022989"/>
    </source>
</evidence>
<dbReference type="PANTHER" id="PTHR12428:SF65">
    <property type="entry name" value="CYTOCHROME C OXIDASE ASSEMBLY PROTEIN COX18, MITOCHONDRIAL"/>
    <property type="match status" value="1"/>
</dbReference>
<feature type="compositionally biased region" description="Basic residues" evidence="17">
    <location>
        <begin position="307"/>
        <end position="323"/>
    </location>
</feature>
<evidence type="ECO:0000256" key="3">
    <source>
        <dbReference type="ARBA" id="ARBA00015325"/>
    </source>
</evidence>
<dbReference type="InterPro" id="IPR028055">
    <property type="entry name" value="YidC/Oxa/ALB_C"/>
</dbReference>
<keyword evidence="10" id="KW-0143">Chaperone</keyword>
<reference evidence="20 22" key="1">
    <citation type="submission" date="2019-12" db="EMBL/GenBank/DDBJ databases">
        <title>Whole genome shotgun sequence of Streptomyces libani subsp. libani NBRC 13452.</title>
        <authorList>
            <person name="Ichikawa N."/>
            <person name="Kimura A."/>
            <person name="Kitahashi Y."/>
            <person name="Komaki H."/>
            <person name="Tamura T."/>
        </authorList>
    </citation>
    <scope>NUCLEOTIDE SEQUENCE [LARGE SCALE GENOMIC DNA]</scope>
    <source>
        <strain evidence="20 22">NBRC 13452</strain>
    </source>
</reference>